<dbReference type="EMBL" id="RWGY01000039">
    <property type="protein sequence ID" value="TVU08328.1"/>
    <property type="molecule type" value="Genomic_DNA"/>
</dbReference>
<keyword evidence="2" id="KW-0472">Membrane</keyword>
<evidence type="ECO:0000256" key="1">
    <source>
        <dbReference type="SAM" id="MobiDB-lite"/>
    </source>
</evidence>
<protein>
    <submittedName>
        <fullName evidence="3">Uncharacterized protein</fullName>
    </submittedName>
</protein>
<accession>A0A5J9TBG1</accession>
<evidence type="ECO:0000313" key="3">
    <source>
        <dbReference type="EMBL" id="TVU08328.1"/>
    </source>
</evidence>
<reference evidence="3 4" key="1">
    <citation type="journal article" date="2019" name="Sci. Rep.">
        <title>A high-quality genome of Eragrostis curvula grass provides insights into Poaceae evolution and supports new strategies to enhance forage quality.</title>
        <authorList>
            <person name="Carballo J."/>
            <person name="Santos B.A.C.M."/>
            <person name="Zappacosta D."/>
            <person name="Garbus I."/>
            <person name="Selva J.P."/>
            <person name="Gallo C.A."/>
            <person name="Diaz A."/>
            <person name="Albertini E."/>
            <person name="Caccamo M."/>
            <person name="Echenique V."/>
        </authorList>
    </citation>
    <scope>NUCLEOTIDE SEQUENCE [LARGE SCALE GENOMIC DNA]</scope>
    <source>
        <strain evidence="4">cv. Victoria</strain>
        <tissue evidence="3">Leaf</tissue>
    </source>
</reference>
<feature type="transmembrane region" description="Helical" evidence="2">
    <location>
        <begin position="163"/>
        <end position="188"/>
    </location>
</feature>
<keyword evidence="4" id="KW-1185">Reference proteome</keyword>
<name>A0A5J9TBG1_9POAL</name>
<dbReference type="Gramene" id="TVU08328">
    <property type="protein sequence ID" value="TVU08328"/>
    <property type="gene ID" value="EJB05_41728"/>
</dbReference>
<feature type="region of interest" description="Disordered" evidence="1">
    <location>
        <begin position="1"/>
        <end position="75"/>
    </location>
</feature>
<proteinExistence type="predicted"/>
<organism evidence="3 4">
    <name type="scientific">Eragrostis curvula</name>
    <name type="common">weeping love grass</name>
    <dbReference type="NCBI Taxonomy" id="38414"/>
    <lineage>
        <taxon>Eukaryota</taxon>
        <taxon>Viridiplantae</taxon>
        <taxon>Streptophyta</taxon>
        <taxon>Embryophyta</taxon>
        <taxon>Tracheophyta</taxon>
        <taxon>Spermatophyta</taxon>
        <taxon>Magnoliopsida</taxon>
        <taxon>Liliopsida</taxon>
        <taxon>Poales</taxon>
        <taxon>Poaceae</taxon>
        <taxon>PACMAD clade</taxon>
        <taxon>Chloridoideae</taxon>
        <taxon>Eragrostideae</taxon>
        <taxon>Eragrostidinae</taxon>
        <taxon>Eragrostis</taxon>
    </lineage>
</organism>
<sequence>MRSERSTPPSLLLAPIRGRPVTTPPQSPFRNGGDEEGRRGWLRPGSRPAGRLGSTLPRGHPSRSASHRLGGPRAPASMAAAAAAARVTTARVGLGTVGRGPMRLPVGSLVGQRGLCSQILPPTPNPKPYRGFVSGLFSGAPVASVGDWELDWDRMAGGSFSRVITKGFVVVVVVVVAVVVEAMVSAIYV</sequence>
<gene>
    <name evidence="3" type="ORF">EJB05_41728</name>
</gene>
<keyword evidence="2" id="KW-1133">Transmembrane helix</keyword>
<dbReference type="Proteomes" id="UP000324897">
    <property type="component" value="Chromosome 3"/>
</dbReference>
<dbReference type="AlphaFoldDB" id="A0A5J9TBG1"/>
<feature type="non-terminal residue" evidence="3">
    <location>
        <position position="1"/>
    </location>
</feature>
<evidence type="ECO:0000256" key="2">
    <source>
        <dbReference type="SAM" id="Phobius"/>
    </source>
</evidence>
<evidence type="ECO:0000313" key="4">
    <source>
        <dbReference type="Proteomes" id="UP000324897"/>
    </source>
</evidence>
<keyword evidence="2" id="KW-0812">Transmembrane</keyword>
<comment type="caution">
    <text evidence="3">The sequence shown here is derived from an EMBL/GenBank/DDBJ whole genome shotgun (WGS) entry which is preliminary data.</text>
</comment>